<dbReference type="RefSeq" id="WP_093993947.1">
    <property type="nucleotide sequence ID" value="NZ_FXZK01000012.1"/>
</dbReference>
<organism evidence="3 4">
    <name type="scientific">Flavimaricola marinus</name>
    <dbReference type="NCBI Taxonomy" id="1819565"/>
    <lineage>
        <taxon>Bacteria</taxon>
        <taxon>Pseudomonadati</taxon>
        <taxon>Pseudomonadota</taxon>
        <taxon>Alphaproteobacteria</taxon>
        <taxon>Rhodobacterales</taxon>
        <taxon>Paracoccaceae</taxon>
        <taxon>Flavimaricola</taxon>
    </lineage>
</organism>
<keyword evidence="2 3" id="KW-0413">Isomerase</keyword>
<accession>A0A238LLP7</accession>
<dbReference type="EC" id="5.1.3.11" evidence="3"/>
<gene>
    <name evidence="3" type="primary">ce</name>
    <name evidence="3" type="ORF">LOM8899_03942</name>
</gene>
<dbReference type="InterPro" id="IPR008928">
    <property type="entry name" value="6-hairpin_glycosidase_sf"/>
</dbReference>
<dbReference type="AlphaFoldDB" id="A0A238LLP7"/>
<keyword evidence="4" id="KW-1185">Reference proteome</keyword>
<dbReference type="EMBL" id="FXZK01000012">
    <property type="protein sequence ID" value="SMY09770.1"/>
    <property type="molecule type" value="Genomic_DNA"/>
</dbReference>
<evidence type="ECO:0000256" key="2">
    <source>
        <dbReference type="ARBA" id="ARBA00023235"/>
    </source>
</evidence>
<dbReference type="InterPro" id="IPR010819">
    <property type="entry name" value="AGE/CE"/>
</dbReference>
<dbReference type="OrthoDB" id="9806359at2"/>
<evidence type="ECO:0000313" key="4">
    <source>
        <dbReference type="Proteomes" id="UP000201613"/>
    </source>
</evidence>
<name>A0A238LLP7_9RHOB</name>
<comment type="similarity">
    <text evidence="1">Belongs to the N-acylglucosamine 2-epimerase family.</text>
</comment>
<dbReference type="SUPFAM" id="SSF48208">
    <property type="entry name" value="Six-hairpin glycosidases"/>
    <property type="match status" value="1"/>
</dbReference>
<protein>
    <submittedName>
        <fullName evidence="3">Cellobiose 2-epimerase</fullName>
        <ecNumber evidence="3">5.1.3.11</ecNumber>
    </submittedName>
</protein>
<dbReference type="InterPro" id="IPR012341">
    <property type="entry name" value="6hp_glycosidase-like_sf"/>
</dbReference>
<dbReference type="GO" id="GO:0047736">
    <property type="term" value="F:cellobiose epimerase activity"/>
    <property type="evidence" value="ECO:0007669"/>
    <property type="project" value="UniProtKB-EC"/>
</dbReference>
<dbReference type="Proteomes" id="UP000201613">
    <property type="component" value="Unassembled WGS sequence"/>
</dbReference>
<dbReference type="Pfam" id="PF07221">
    <property type="entry name" value="GlcNAc_2-epim"/>
    <property type="match status" value="1"/>
</dbReference>
<dbReference type="PANTHER" id="PTHR15108">
    <property type="entry name" value="N-ACYLGLUCOSAMINE-2-EPIMERASE"/>
    <property type="match status" value="1"/>
</dbReference>
<dbReference type="Gene3D" id="1.50.10.10">
    <property type="match status" value="1"/>
</dbReference>
<dbReference type="GO" id="GO:0005975">
    <property type="term" value="P:carbohydrate metabolic process"/>
    <property type="evidence" value="ECO:0007669"/>
    <property type="project" value="InterPro"/>
</dbReference>
<evidence type="ECO:0000313" key="3">
    <source>
        <dbReference type="EMBL" id="SMY09770.1"/>
    </source>
</evidence>
<sequence>MSAHEETGLLTPNVDALQQTLLDDILPVWIDAGWDTTTGHFHEALSLDGNPLTSDRLRIRTAARMIHVYADAARLGCGPDGGLAAAVRAADAIERDAKRVGGGYVHEIARNSGKITDPKLDLYDQSCMILAFASLHHATGDPVYQAKADDTLAVIDRGLASSSGGWREDNAGSLPRRQNPHMHMFEALSALYAATGATPYRARLSGLINGLTTHFLSPEGLLVEFMGPYWEQDARYGSHRLDPGHMAEWAWLLRDNGPADGLAPPDLPNRLLATAIDIGRDPNDQRFLLDEVDASGRHVGKGRRLWSQVEYIKGCLVTGRLNDAEVTARGILETYLAGGTRGLWHDAMTAKGRPVDGPAPASSCYHLWTMVAGITDRRSLRAAP</sequence>
<evidence type="ECO:0000256" key="1">
    <source>
        <dbReference type="ARBA" id="ARBA00008558"/>
    </source>
</evidence>
<proteinExistence type="inferred from homology"/>
<reference evidence="3 4" key="1">
    <citation type="submission" date="2017-05" db="EMBL/GenBank/DDBJ databases">
        <authorList>
            <person name="Song R."/>
            <person name="Chenine A.L."/>
            <person name="Ruprecht R.M."/>
        </authorList>
    </citation>
    <scope>NUCLEOTIDE SEQUENCE [LARGE SCALE GENOMIC DNA]</scope>
    <source>
        <strain evidence="3 4">CECT 8899</strain>
    </source>
</reference>